<evidence type="ECO:0000313" key="3">
    <source>
        <dbReference type="Proteomes" id="UP000800038"/>
    </source>
</evidence>
<keyword evidence="3" id="KW-1185">Reference proteome</keyword>
<evidence type="ECO:0000313" key="2">
    <source>
        <dbReference type="EMBL" id="KAF1942417.1"/>
    </source>
</evidence>
<proteinExistence type="predicted"/>
<gene>
    <name evidence="2" type="ORF">EJ02DRAFT_422165</name>
</gene>
<sequence>MNFFNHKIALLGLSALSFITASPLVARNVTAIPRNLLSSWDDFSGLFGPEHNLIAIDPRGIGNSAESDFFDCLKMESAPSCDAGYANTVAVAQDLLHFVDVNAIAWDYSPSA</sequence>
<feature type="chain" id="PRO_5025409131" description="AB hydrolase-1 domain-containing protein" evidence="1">
    <location>
        <begin position="22"/>
        <end position="112"/>
    </location>
</feature>
<organism evidence="2 3">
    <name type="scientific">Clathrospora elynae</name>
    <dbReference type="NCBI Taxonomy" id="706981"/>
    <lineage>
        <taxon>Eukaryota</taxon>
        <taxon>Fungi</taxon>
        <taxon>Dikarya</taxon>
        <taxon>Ascomycota</taxon>
        <taxon>Pezizomycotina</taxon>
        <taxon>Dothideomycetes</taxon>
        <taxon>Pleosporomycetidae</taxon>
        <taxon>Pleosporales</taxon>
        <taxon>Diademaceae</taxon>
        <taxon>Clathrospora</taxon>
    </lineage>
</organism>
<dbReference type="EMBL" id="ML976035">
    <property type="protein sequence ID" value="KAF1942417.1"/>
    <property type="molecule type" value="Genomic_DNA"/>
</dbReference>
<name>A0A6A5SZR5_9PLEO</name>
<evidence type="ECO:0008006" key="4">
    <source>
        <dbReference type="Google" id="ProtNLM"/>
    </source>
</evidence>
<feature type="signal peptide" evidence="1">
    <location>
        <begin position="1"/>
        <end position="21"/>
    </location>
</feature>
<accession>A0A6A5SZR5</accession>
<dbReference type="Proteomes" id="UP000800038">
    <property type="component" value="Unassembled WGS sequence"/>
</dbReference>
<keyword evidence="1" id="KW-0732">Signal</keyword>
<evidence type="ECO:0000256" key="1">
    <source>
        <dbReference type="SAM" id="SignalP"/>
    </source>
</evidence>
<protein>
    <recommendedName>
        <fullName evidence="4">AB hydrolase-1 domain-containing protein</fullName>
    </recommendedName>
</protein>
<dbReference type="AlphaFoldDB" id="A0A6A5SZR5"/>
<reference evidence="2" key="1">
    <citation type="journal article" date="2020" name="Stud. Mycol.">
        <title>101 Dothideomycetes genomes: a test case for predicting lifestyles and emergence of pathogens.</title>
        <authorList>
            <person name="Haridas S."/>
            <person name="Albert R."/>
            <person name="Binder M."/>
            <person name="Bloem J."/>
            <person name="Labutti K."/>
            <person name="Salamov A."/>
            <person name="Andreopoulos B."/>
            <person name="Baker S."/>
            <person name="Barry K."/>
            <person name="Bills G."/>
            <person name="Bluhm B."/>
            <person name="Cannon C."/>
            <person name="Castanera R."/>
            <person name="Culley D."/>
            <person name="Daum C."/>
            <person name="Ezra D."/>
            <person name="Gonzalez J."/>
            <person name="Henrissat B."/>
            <person name="Kuo A."/>
            <person name="Liang C."/>
            <person name="Lipzen A."/>
            <person name="Lutzoni F."/>
            <person name="Magnuson J."/>
            <person name="Mondo S."/>
            <person name="Nolan M."/>
            <person name="Ohm R."/>
            <person name="Pangilinan J."/>
            <person name="Park H.-J."/>
            <person name="Ramirez L."/>
            <person name="Alfaro M."/>
            <person name="Sun H."/>
            <person name="Tritt A."/>
            <person name="Yoshinaga Y."/>
            <person name="Zwiers L.-H."/>
            <person name="Turgeon B."/>
            <person name="Goodwin S."/>
            <person name="Spatafora J."/>
            <person name="Crous P."/>
            <person name="Grigoriev I."/>
        </authorList>
    </citation>
    <scope>NUCLEOTIDE SEQUENCE</scope>
    <source>
        <strain evidence="2">CBS 161.51</strain>
    </source>
</reference>